<evidence type="ECO:0000313" key="1">
    <source>
        <dbReference type="EMBL" id="KAG6925441.1"/>
    </source>
</evidence>
<proteinExistence type="predicted"/>
<sequence length="134" mass="14520">MCSLPSADQRHTTKVMMDNISSTPEPLIEVLAALFPALIYLRTPNLRPTKSRDHLVNLLLATAKVAIWNTREERLAGGGACNCGAVFRCFVCSHIRAEFLWAASAGFLDAFEEQWALSGVLCSVSPSGSLVLAL</sequence>
<organism evidence="1 2">
    <name type="scientific">Chelydra serpentina</name>
    <name type="common">Snapping turtle</name>
    <name type="synonym">Testudo serpentina</name>
    <dbReference type="NCBI Taxonomy" id="8475"/>
    <lineage>
        <taxon>Eukaryota</taxon>
        <taxon>Metazoa</taxon>
        <taxon>Chordata</taxon>
        <taxon>Craniata</taxon>
        <taxon>Vertebrata</taxon>
        <taxon>Euteleostomi</taxon>
        <taxon>Archelosauria</taxon>
        <taxon>Testudinata</taxon>
        <taxon>Testudines</taxon>
        <taxon>Cryptodira</taxon>
        <taxon>Durocryptodira</taxon>
        <taxon>Americhelydia</taxon>
        <taxon>Chelydroidea</taxon>
        <taxon>Chelydridae</taxon>
        <taxon>Chelydra</taxon>
    </lineage>
</organism>
<protein>
    <submittedName>
        <fullName evidence="1">Uncharacterized protein</fullName>
    </submittedName>
</protein>
<dbReference type="AlphaFoldDB" id="A0A8T1S9B0"/>
<dbReference type="EMBL" id="JAHGAV010000422">
    <property type="protein sequence ID" value="KAG6925441.1"/>
    <property type="molecule type" value="Genomic_DNA"/>
</dbReference>
<dbReference type="Proteomes" id="UP000765507">
    <property type="component" value="Unassembled WGS sequence"/>
</dbReference>
<accession>A0A8T1S9B0</accession>
<keyword evidence="2" id="KW-1185">Reference proteome</keyword>
<reference evidence="1 2" key="1">
    <citation type="journal article" date="2020" name="G3 (Bethesda)">
        <title>Draft Genome of the Common Snapping Turtle, Chelydra serpentina, a Model for Phenotypic Plasticity in Reptiles.</title>
        <authorList>
            <person name="Das D."/>
            <person name="Singh S.K."/>
            <person name="Bierstedt J."/>
            <person name="Erickson A."/>
            <person name="Galli G.L.J."/>
            <person name="Crossley D.A. 2nd"/>
            <person name="Rhen T."/>
        </authorList>
    </citation>
    <scope>NUCLEOTIDE SEQUENCE [LARGE SCALE GENOMIC DNA]</scope>
    <source>
        <strain evidence="1">KW</strain>
    </source>
</reference>
<gene>
    <name evidence="1" type="ORF">G0U57_014491</name>
</gene>
<name>A0A8T1S9B0_CHESE</name>
<evidence type="ECO:0000313" key="2">
    <source>
        <dbReference type="Proteomes" id="UP000765507"/>
    </source>
</evidence>
<comment type="caution">
    <text evidence="1">The sequence shown here is derived from an EMBL/GenBank/DDBJ whole genome shotgun (WGS) entry which is preliminary data.</text>
</comment>